<gene>
    <name evidence="2" type="ORF">g.13434</name>
</gene>
<proteinExistence type="predicted"/>
<dbReference type="EMBL" id="GEDC01025709">
    <property type="protein sequence ID" value="JAS11589.1"/>
    <property type="molecule type" value="Transcribed_RNA"/>
</dbReference>
<keyword evidence="1" id="KW-0472">Membrane</keyword>
<dbReference type="AlphaFoldDB" id="A0A1B6CDR0"/>
<sequence>MRNRAPELVICALVLLTICIIYGITHLLYLLIGDDVPSNDKLWSFRLALNLLGYATIFLPGILIFKYIKASKYLERCVPGSFSTVVRLCFAGPDPDLFHSTDPHSTNTSSNVRTLKQDTLLLLFCFVGLQGSYLTWGLLQEKVMTQVYVNSKGESGVFK</sequence>
<evidence type="ECO:0000313" key="2">
    <source>
        <dbReference type="EMBL" id="JAS11589.1"/>
    </source>
</evidence>
<protein>
    <submittedName>
        <fullName evidence="2">Uncharacterized protein</fullName>
    </submittedName>
</protein>
<reference evidence="2" key="1">
    <citation type="submission" date="2015-12" db="EMBL/GenBank/DDBJ databases">
        <title>De novo transcriptome assembly of four potential Pierce s Disease insect vectors from Arizona vineyards.</title>
        <authorList>
            <person name="Tassone E.E."/>
        </authorList>
    </citation>
    <scope>NUCLEOTIDE SEQUENCE</scope>
</reference>
<feature type="transmembrane region" description="Helical" evidence="1">
    <location>
        <begin position="43"/>
        <end position="65"/>
    </location>
</feature>
<feature type="transmembrane region" description="Helical" evidence="1">
    <location>
        <begin position="7"/>
        <end position="31"/>
    </location>
</feature>
<name>A0A1B6CDR0_9HEMI</name>
<organism evidence="2">
    <name type="scientific">Clastoptera arizonana</name>
    <name type="common">Arizona spittle bug</name>
    <dbReference type="NCBI Taxonomy" id="38151"/>
    <lineage>
        <taxon>Eukaryota</taxon>
        <taxon>Metazoa</taxon>
        <taxon>Ecdysozoa</taxon>
        <taxon>Arthropoda</taxon>
        <taxon>Hexapoda</taxon>
        <taxon>Insecta</taxon>
        <taxon>Pterygota</taxon>
        <taxon>Neoptera</taxon>
        <taxon>Paraneoptera</taxon>
        <taxon>Hemiptera</taxon>
        <taxon>Auchenorrhyncha</taxon>
        <taxon>Cercopoidea</taxon>
        <taxon>Clastopteridae</taxon>
        <taxon>Clastoptera</taxon>
    </lineage>
</organism>
<keyword evidence="1" id="KW-1133">Transmembrane helix</keyword>
<feature type="non-terminal residue" evidence="2">
    <location>
        <position position="159"/>
    </location>
</feature>
<keyword evidence="1" id="KW-0812">Transmembrane</keyword>
<evidence type="ECO:0000256" key="1">
    <source>
        <dbReference type="SAM" id="Phobius"/>
    </source>
</evidence>
<accession>A0A1B6CDR0</accession>
<feature type="transmembrane region" description="Helical" evidence="1">
    <location>
        <begin position="120"/>
        <end position="139"/>
    </location>
</feature>